<dbReference type="EMBL" id="ABCK01000021">
    <property type="protein sequence ID" value="EDM26009.1"/>
    <property type="molecule type" value="Genomic_DNA"/>
</dbReference>
<keyword evidence="2" id="KW-1185">Reference proteome</keyword>
<gene>
    <name evidence="1" type="ORF">LNTAR_19467</name>
</gene>
<accession>A6DQV9</accession>
<dbReference type="STRING" id="313628.LNTAR_19467"/>
<reference evidence="1 2" key="1">
    <citation type="journal article" date="2010" name="J. Bacteriol.">
        <title>Genome sequence of Lentisphaera araneosa HTCC2155T, the type species of the order Lentisphaerales in the phylum Lentisphaerae.</title>
        <authorList>
            <person name="Thrash J.C."/>
            <person name="Cho J.C."/>
            <person name="Vergin K.L."/>
            <person name="Morris R.M."/>
            <person name="Giovannoni S.J."/>
        </authorList>
    </citation>
    <scope>NUCLEOTIDE SEQUENCE [LARGE SCALE GENOMIC DNA]</scope>
    <source>
        <strain evidence="1 2">HTCC2155</strain>
    </source>
</reference>
<organism evidence="1 2">
    <name type="scientific">Lentisphaera araneosa HTCC2155</name>
    <dbReference type="NCBI Taxonomy" id="313628"/>
    <lineage>
        <taxon>Bacteria</taxon>
        <taxon>Pseudomonadati</taxon>
        <taxon>Lentisphaerota</taxon>
        <taxon>Lentisphaeria</taxon>
        <taxon>Lentisphaerales</taxon>
        <taxon>Lentisphaeraceae</taxon>
        <taxon>Lentisphaera</taxon>
    </lineage>
</organism>
<sequence length="80" mass="9507">MYRFIFTLTFLCHSLLALETHVLNKGKLLFHTDFSEQIPIKKPRFWIKQNTRWKVKNGELVGTPATMEYQKKKKNLARAI</sequence>
<evidence type="ECO:0000313" key="2">
    <source>
        <dbReference type="Proteomes" id="UP000004947"/>
    </source>
</evidence>
<dbReference type="Proteomes" id="UP000004947">
    <property type="component" value="Unassembled WGS sequence"/>
</dbReference>
<name>A6DQV9_9BACT</name>
<proteinExistence type="predicted"/>
<dbReference type="AlphaFoldDB" id="A6DQV9"/>
<evidence type="ECO:0000313" key="1">
    <source>
        <dbReference type="EMBL" id="EDM26009.1"/>
    </source>
</evidence>
<comment type="caution">
    <text evidence="1">The sequence shown here is derived from an EMBL/GenBank/DDBJ whole genome shotgun (WGS) entry which is preliminary data.</text>
</comment>
<protein>
    <submittedName>
        <fullName evidence="1">Uncharacterized protein</fullName>
    </submittedName>
</protein>